<name>A0A9X2IAZ7_9GAMM</name>
<evidence type="ECO:0000313" key="8">
    <source>
        <dbReference type="EMBL" id="MCL9684005.1"/>
    </source>
</evidence>
<dbReference type="InterPro" id="IPR038765">
    <property type="entry name" value="Papain-like_cys_pep_sf"/>
</dbReference>
<evidence type="ECO:0000259" key="7">
    <source>
        <dbReference type="Pfam" id="PF12914"/>
    </source>
</evidence>
<dbReference type="InterPro" id="IPR027017">
    <property type="entry name" value="P60_peptidase_YkfC"/>
</dbReference>
<evidence type="ECO:0000259" key="6">
    <source>
        <dbReference type="Pfam" id="PF12913"/>
    </source>
</evidence>
<keyword evidence="3" id="KW-0378">Hydrolase</keyword>
<proteinExistence type="inferred from homology"/>
<dbReference type="InterPro" id="IPR000064">
    <property type="entry name" value="NLP_P60_dom"/>
</dbReference>
<feature type="domain" description="SH3b1" evidence="6">
    <location>
        <begin position="176"/>
        <end position="227"/>
    </location>
</feature>
<evidence type="ECO:0000256" key="2">
    <source>
        <dbReference type="ARBA" id="ARBA00022670"/>
    </source>
</evidence>
<dbReference type="GO" id="GO:0006508">
    <property type="term" value="P:proteolysis"/>
    <property type="evidence" value="ECO:0007669"/>
    <property type="project" value="UniProtKB-KW"/>
</dbReference>
<dbReference type="AlphaFoldDB" id="A0A9X2IAZ7"/>
<keyword evidence="4" id="KW-0788">Thiol protease</keyword>
<dbReference type="EMBL" id="JAJKBJ010000007">
    <property type="protein sequence ID" value="MCL9684005.1"/>
    <property type="molecule type" value="Genomic_DNA"/>
</dbReference>
<protein>
    <submittedName>
        <fullName evidence="8">SH3 domain-containing protein</fullName>
    </submittedName>
</protein>
<dbReference type="InterPro" id="IPR026864">
    <property type="entry name" value="SH3b2-type_SH3"/>
</dbReference>
<sequence length="501" mass="56532">MSCSQFHCTGLIKSFIFLVLGLSLPVASAFEVPIYDFSIKAYTQNIDDHISSDSSDYLTPLLRPEYQTAQLKEFYNHYFSSDSQGLSPWSEQMVRSLLPVVKKIELEILDDFDNQKAGANRHYAENFKEHDEVWLNQIKQNMGLQTLDSLEFNAENKAIAVANTFVRALPDEAPDFFHLSLAGQGFPFDNLQESVIWSGTPLYVFSVSQDKSWTLVLTPDAYFGWVKSSDVAYASSRFINQWQTAAQKGLVAITQTGVSIVDKNQHFKLKGYIGAVFPYAQEDELRTFIFIPAKNEHHQAIVTIGAVSKKSAGLMPLVASKKNMAKIMRQLQNRPYGWGGTFFFNDCSQEIKSIFTPFGIWLPRNSAQQAQLSSGLDLSKNNMDERITTLKEKGHPLMTVIYIGGHVMLYVGNKKMDDQQFAPMTYQNVWGLSPESRDKRYVIGQSLFFPLLKYYPENPDVSSLANKAYFKLVYLDELGANATSPQAFAKQFTKIISAADL</sequence>
<evidence type="ECO:0000256" key="3">
    <source>
        <dbReference type="ARBA" id="ARBA00022801"/>
    </source>
</evidence>
<dbReference type="Gene3D" id="3.90.1720.10">
    <property type="entry name" value="endopeptidase domain like (from Nostoc punctiforme)"/>
    <property type="match status" value="1"/>
</dbReference>
<dbReference type="GO" id="GO:0008234">
    <property type="term" value="F:cysteine-type peptidase activity"/>
    <property type="evidence" value="ECO:0007669"/>
    <property type="project" value="UniProtKB-KW"/>
</dbReference>
<feature type="domain" description="NlpC/P60" evidence="5">
    <location>
        <begin position="334"/>
        <end position="416"/>
    </location>
</feature>
<dbReference type="Pfam" id="PF12913">
    <property type="entry name" value="SH3_6"/>
    <property type="match status" value="1"/>
</dbReference>
<dbReference type="Pfam" id="PF12914">
    <property type="entry name" value="SH3_7"/>
    <property type="match status" value="1"/>
</dbReference>
<dbReference type="RefSeq" id="WP_250422171.1">
    <property type="nucleotide sequence ID" value="NZ_JAJKBJ010000007.1"/>
</dbReference>
<feature type="domain" description="SH3b2-type SH3" evidence="7">
    <location>
        <begin position="236"/>
        <end position="284"/>
    </location>
</feature>
<dbReference type="SUPFAM" id="SSF54001">
    <property type="entry name" value="Cysteine proteinases"/>
    <property type="match status" value="1"/>
</dbReference>
<evidence type="ECO:0000313" key="9">
    <source>
        <dbReference type="Proteomes" id="UP001139721"/>
    </source>
</evidence>
<dbReference type="Proteomes" id="UP001139721">
    <property type="component" value="Unassembled WGS sequence"/>
</dbReference>
<accession>A0A9X2IAZ7</accession>
<organism evidence="8 9">
    <name type="scientific">Legionella maioricensis</name>
    <dbReference type="NCBI Taxonomy" id="2896528"/>
    <lineage>
        <taxon>Bacteria</taxon>
        <taxon>Pseudomonadati</taxon>
        <taxon>Pseudomonadota</taxon>
        <taxon>Gammaproteobacteria</taxon>
        <taxon>Legionellales</taxon>
        <taxon>Legionellaceae</taxon>
        <taxon>Legionella</taxon>
    </lineage>
</organism>
<dbReference type="Pfam" id="PF00877">
    <property type="entry name" value="NLPC_P60"/>
    <property type="match status" value="1"/>
</dbReference>
<evidence type="ECO:0000256" key="1">
    <source>
        <dbReference type="ARBA" id="ARBA00007074"/>
    </source>
</evidence>
<evidence type="ECO:0000256" key="4">
    <source>
        <dbReference type="ARBA" id="ARBA00022807"/>
    </source>
</evidence>
<keyword evidence="2" id="KW-0645">Protease</keyword>
<comment type="caution">
    <text evidence="8">The sequence shown here is derived from an EMBL/GenBank/DDBJ whole genome shotgun (WGS) entry which is preliminary data.</text>
</comment>
<reference evidence="8" key="1">
    <citation type="submission" date="2021-11" db="EMBL/GenBank/DDBJ databases">
        <title>Legionella maioricencis sp. nov., a new species isolated from hot water samples in Mallorca.</title>
        <authorList>
            <person name="Crespi S."/>
            <person name="Drasar V."/>
            <person name="Salva-Serra F."/>
            <person name="Jaen-Luchoro D."/>
            <person name="Pineiro-Iglesias B."/>
            <person name="Aliaga F."/>
            <person name="Fernandez-Juarez V."/>
            <person name="Coll G."/>
            <person name="Moore E.R.B."/>
            <person name="Bennasar-Figueras A."/>
        </authorList>
    </citation>
    <scope>NUCLEOTIDE SEQUENCE</scope>
    <source>
        <strain evidence="8">HCPI-6</strain>
    </source>
</reference>
<keyword evidence="9" id="KW-1185">Reference proteome</keyword>
<dbReference type="InterPro" id="IPR039439">
    <property type="entry name" value="SH3b1_dom"/>
</dbReference>
<evidence type="ECO:0000259" key="5">
    <source>
        <dbReference type="Pfam" id="PF00877"/>
    </source>
</evidence>
<dbReference type="PIRSF" id="PIRSF019015">
    <property type="entry name" value="P60_peptidase_YkfC"/>
    <property type="match status" value="1"/>
</dbReference>
<gene>
    <name evidence="8" type="ORF">LOX96_07880</name>
</gene>
<comment type="similarity">
    <text evidence="1">Belongs to the peptidase C40 family.</text>
</comment>